<dbReference type="InterPro" id="IPR024486">
    <property type="entry name" value="DUF2617"/>
</dbReference>
<evidence type="ECO:0008006" key="3">
    <source>
        <dbReference type="Google" id="ProtNLM"/>
    </source>
</evidence>
<proteinExistence type="predicted"/>
<comment type="caution">
    <text evidence="1">The sequence shown here is derived from an EMBL/GenBank/DDBJ whole genome shotgun (WGS) entry which is preliminary data.</text>
</comment>
<keyword evidence="2" id="KW-1185">Reference proteome</keyword>
<dbReference type="AlphaFoldDB" id="A0A5C5W610"/>
<evidence type="ECO:0000313" key="1">
    <source>
        <dbReference type="EMBL" id="TWT46408.1"/>
    </source>
</evidence>
<name>A0A5C5W610_9BACT</name>
<dbReference type="RefSeq" id="WP_146572897.1">
    <property type="nucleotide sequence ID" value="NZ_SJPH01000003.1"/>
</dbReference>
<evidence type="ECO:0000313" key="2">
    <source>
        <dbReference type="Proteomes" id="UP000318995"/>
    </source>
</evidence>
<dbReference type="Pfam" id="PF10936">
    <property type="entry name" value="DUF2617"/>
    <property type="match status" value="1"/>
</dbReference>
<dbReference type="EMBL" id="SJPH01000003">
    <property type="protein sequence ID" value="TWT46408.1"/>
    <property type="molecule type" value="Genomic_DNA"/>
</dbReference>
<gene>
    <name evidence="1" type="ORF">Pla111_15040</name>
</gene>
<reference evidence="1 2" key="1">
    <citation type="submission" date="2019-02" db="EMBL/GenBank/DDBJ databases">
        <title>Deep-cultivation of Planctomycetes and their phenomic and genomic characterization uncovers novel biology.</title>
        <authorList>
            <person name="Wiegand S."/>
            <person name="Jogler M."/>
            <person name="Boedeker C."/>
            <person name="Pinto D."/>
            <person name="Vollmers J."/>
            <person name="Rivas-Marin E."/>
            <person name="Kohn T."/>
            <person name="Peeters S.H."/>
            <person name="Heuer A."/>
            <person name="Rast P."/>
            <person name="Oberbeckmann S."/>
            <person name="Bunk B."/>
            <person name="Jeske O."/>
            <person name="Meyerdierks A."/>
            <person name="Storesund J.E."/>
            <person name="Kallscheuer N."/>
            <person name="Luecker S."/>
            <person name="Lage O.M."/>
            <person name="Pohl T."/>
            <person name="Merkel B.J."/>
            <person name="Hornburger P."/>
            <person name="Mueller R.-W."/>
            <person name="Bruemmer F."/>
            <person name="Labrenz M."/>
            <person name="Spormann A.M."/>
            <person name="Op Den Camp H."/>
            <person name="Overmann J."/>
            <person name="Amann R."/>
            <person name="Jetten M.S.M."/>
            <person name="Mascher T."/>
            <person name="Medema M.H."/>
            <person name="Devos D.P."/>
            <person name="Kaster A.-K."/>
            <person name="Ovreas L."/>
            <person name="Rohde M."/>
            <person name="Galperin M.Y."/>
            <person name="Jogler C."/>
        </authorList>
    </citation>
    <scope>NUCLEOTIDE SEQUENCE [LARGE SCALE GENOMIC DNA]</scope>
    <source>
        <strain evidence="1 2">Pla111</strain>
    </source>
</reference>
<dbReference type="Proteomes" id="UP000318995">
    <property type="component" value="Unassembled WGS sequence"/>
</dbReference>
<organism evidence="1 2">
    <name type="scientific">Botrimarina hoheduenensis</name>
    <dbReference type="NCBI Taxonomy" id="2528000"/>
    <lineage>
        <taxon>Bacteria</taxon>
        <taxon>Pseudomonadati</taxon>
        <taxon>Planctomycetota</taxon>
        <taxon>Planctomycetia</taxon>
        <taxon>Pirellulales</taxon>
        <taxon>Lacipirellulaceae</taxon>
        <taxon>Botrimarina</taxon>
    </lineage>
</organism>
<protein>
    <recommendedName>
        <fullName evidence="3">DUF2617 domain-containing protein</fullName>
    </recommendedName>
</protein>
<dbReference type="OrthoDB" id="263569at2"/>
<sequence length="195" mass="21399">MLFARPKIAELTLRLFGRSLHPELFEVHQQQHLTRAGYEATIAVTSAGHVVCWRYEGLTLTEVAASAHQPLPAKRRLMLHSFGPEQTDTIECRGGVTYEVSFAIEQLSAEAFRNYQKELDLASLQSAAGIDGGHDGGNVLVHRFDAAGRVGVGATSYVDTEARDRSFRVRTLHTFPDDGAIVKTQSVFRLPGGHA</sequence>
<accession>A0A5C5W610</accession>